<dbReference type="Proteomes" id="UP000654075">
    <property type="component" value="Unassembled WGS sequence"/>
</dbReference>
<protein>
    <submittedName>
        <fullName evidence="1">Uncharacterized protein</fullName>
    </submittedName>
</protein>
<proteinExistence type="predicted"/>
<name>A0A813DG83_POLGL</name>
<evidence type="ECO:0000313" key="2">
    <source>
        <dbReference type="Proteomes" id="UP000654075"/>
    </source>
</evidence>
<gene>
    <name evidence="1" type="ORF">PGLA1383_LOCUS4392</name>
</gene>
<accession>A0A813DG83</accession>
<comment type="caution">
    <text evidence="1">The sequence shown here is derived from an EMBL/GenBank/DDBJ whole genome shotgun (WGS) entry which is preliminary data.</text>
</comment>
<evidence type="ECO:0000313" key="1">
    <source>
        <dbReference type="EMBL" id="CAE8585485.1"/>
    </source>
</evidence>
<reference evidence="1" key="1">
    <citation type="submission" date="2021-02" db="EMBL/GenBank/DDBJ databases">
        <authorList>
            <person name="Dougan E. K."/>
            <person name="Rhodes N."/>
            <person name="Thang M."/>
            <person name="Chan C."/>
        </authorList>
    </citation>
    <scope>NUCLEOTIDE SEQUENCE</scope>
</reference>
<sequence length="110" mass="12772">MKWAVQVYKDGMADMRRFAEALGRMDFASQKLLWAKPFLAPLYAWSAAAASEATIRVPKMVRFTLMSLEEQFKEGRHMRPCRKVWVNHGEWFRTDAKCDDNKVVLGGWVC</sequence>
<organism evidence="1 2">
    <name type="scientific">Polarella glacialis</name>
    <name type="common">Dinoflagellate</name>
    <dbReference type="NCBI Taxonomy" id="89957"/>
    <lineage>
        <taxon>Eukaryota</taxon>
        <taxon>Sar</taxon>
        <taxon>Alveolata</taxon>
        <taxon>Dinophyceae</taxon>
        <taxon>Suessiales</taxon>
        <taxon>Suessiaceae</taxon>
        <taxon>Polarella</taxon>
    </lineage>
</organism>
<keyword evidence="2" id="KW-1185">Reference proteome</keyword>
<dbReference type="EMBL" id="CAJNNV010001651">
    <property type="protein sequence ID" value="CAE8585485.1"/>
    <property type="molecule type" value="Genomic_DNA"/>
</dbReference>
<dbReference type="AlphaFoldDB" id="A0A813DG83"/>